<keyword evidence="1" id="KW-0472">Membrane</keyword>
<accession>A0AAJ2X3Y7</accession>
<name>A0AAJ2X3Y7_XANCA</name>
<dbReference type="EMBL" id="JAJFNJ020000003">
    <property type="protein sequence ID" value="MEC3888278.1"/>
    <property type="molecule type" value="Genomic_DNA"/>
</dbReference>
<feature type="transmembrane region" description="Helical" evidence="1">
    <location>
        <begin position="182"/>
        <end position="200"/>
    </location>
</feature>
<dbReference type="AlphaFoldDB" id="A0AAJ2X3Y7"/>
<feature type="transmembrane region" description="Helical" evidence="1">
    <location>
        <begin position="460"/>
        <end position="478"/>
    </location>
</feature>
<feature type="transmembrane region" description="Helical" evidence="1">
    <location>
        <begin position="238"/>
        <end position="258"/>
    </location>
</feature>
<reference evidence="2" key="2">
    <citation type="submission" date="2024-01" db="EMBL/GenBank/DDBJ databases">
        <title>Long-read genome sequencing of X. campestris pv. papavericola.</title>
        <authorList>
            <person name="Hussain R.M.F."/>
            <person name="Greer S."/>
            <person name="Harrison J."/>
            <person name="Grant M."/>
            <person name="Vicente J."/>
            <person name="Studholme D.J."/>
        </authorList>
    </citation>
    <scope>NUCLEOTIDE SEQUENCE</scope>
    <source>
        <strain evidence="2">NCPPB 2970</strain>
    </source>
</reference>
<organism evidence="2 3">
    <name type="scientific">Xanthomonas campestris pv. papavericola</name>
    <dbReference type="NCBI Taxonomy" id="487881"/>
    <lineage>
        <taxon>Bacteria</taxon>
        <taxon>Pseudomonadati</taxon>
        <taxon>Pseudomonadota</taxon>
        <taxon>Gammaproteobacteria</taxon>
        <taxon>Lysobacterales</taxon>
        <taxon>Lysobacteraceae</taxon>
        <taxon>Xanthomonas</taxon>
    </lineage>
</organism>
<reference evidence="2" key="1">
    <citation type="submission" date="2021-10" db="EMBL/GenBank/DDBJ databases">
        <authorList>
            <person name="Hussein R."/>
            <person name="Harrison J."/>
            <person name="Studholme D.J."/>
            <person name="Vicente J."/>
            <person name="Grant M."/>
        </authorList>
    </citation>
    <scope>NUCLEOTIDE SEQUENCE</scope>
    <source>
        <strain evidence="2">NCPPB 2970</strain>
    </source>
</reference>
<evidence type="ECO:0000313" key="2">
    <source>
        <dbReference type="EMBL" id="MEC3888278.1"/>
    </source>
</evidence>
<sequence>MKFLMHRRLPLNELSAFGFVLLGTGLLVYWILGRSVLTSNPAAVDIFLPMAFDSSRLARDYGVLAMGFNPYLLAGYSNWINANFNPFYPFFFNWLGSDASSADTLFRLEWVVRLHLLILALGSYLLARQTGARRWTAACCACMVPWLPGIQTTLGWTHIIASLAWVPWILAAQLRIARAPRFDILAVCILAACSSLLVYAQPAQNLVLTVVGSLSLWAGIGVCLFRQSNDYQTATRSIVTNLLTATFIIILCCAYYLVNLWEFQKESIRWIGAFGHVIGAERVPIEALKEFSIGPRATLSLISYKQEYSGHPGNLFVGLPLLFLAGYAVIQVKDIAVRGLACAALVAVALTLTAVVSISYWIPLVNKIREVTWWSCLWLIAVVPLAARGLDALVERWGEPGRWKSRGPLMAAAFLAGGLIALWLIENNLARTTLVLTCLFIAALLAIGASNSFLSRRSRVLLAPLLALVSILPMVLIFPRAGLAESYHFSASHIFFRQEALRLSSLIPSADRLNYRAGVDQSVDNYKLITHALANQDLRMIRGDIHPQLYSKFQLLYFPNKAVQRLYGIRYRAKTQSGTGAGPLHWETIDDPRPRLYFRPYRPAPVASPSDTLQAETGEQVLRDLVGKDAPTSAALVSLPADGPIVINPTLRQNSATRVRAVLSAPSAGVLVLNEDVIGHWHARINHQPQKPFALNGFQSGFVVPAAGLYEIDIQGGY</sequence>
<feature type="transmembrane region" description="Helical" evidence="1">
    <location>
        <begin position="110"/>
        <end position="127"/>
    </location>
</feature>
<dbReference type="Proteomes" id="UP001297361">
    <property type="component" value="Unassembled WGS sequence"/>
</dbReference>
<evidence type="ECO:0000313" key="3">
    <source>
        <dbReference type="Proteomes" id="UP001297361"/>
    </source>
</evidence>
<feature type="transmembrane region" description="Helical" evidence="1">
    <location>
        <begin position="342"/>
        <end position="365"/>
    </location>
</feature>
<feature type="transmembrane region" description="Helical" evidence="1">
    <location>
        <begin position="206"/>
        <end position="226"/>
    </location>
</feature>
<evidence type="ECO:0000256" key="1">
    <source>
        <dbReference type="SAM" id="Phobius"/>
    </source>
</evidence>
<feature type="transmembrane region" description="Helical" evidence="1">
    <location>
        <begin position="12"/>
        <end position="32"/>
    </location>
</feature>
<feature type="transmembrane region" description="Helical" evidence="1">
    <location>
        <begin position="408"/>
        <end position="425"/>
    </location>
</feature>
<feature type="transmembrane region" description="Helical" evidence="1">
    <location>
        <begin position="371"/>
        <end position="387"/>
    </location>
</feature>
<evidence type="ECO:0008006" key="4">
    <source>
        <dbReference type="Google" id="ProtNLM"/>
    </source>
</evidence>
<dbReference type="RefSeq" id="WP_228424518.1">
    <property type="nucleotide sequence ID" value="NZ_JAJFNJ020000003.1"/>
</dbReference>
<proteinExistence type="predicted"/>
<comment type="caution">
    <text evidence="2">The sequence shown here is derived from an EMBL/GenBank/DDBJ whole genome shotgun (WGS) entry which is preliminary data.</text>
</comment>
<keyword evidence="1" id="KW-0812">Transmembrane</keyword>
<feature type="transmembrane region" description="Helical" evidence="1">
    <location>
        <begin position="431"/>
        <end position="448"/>
    </location>
</feature>
<gene>
    <name evidence="2" type="ORF">LLE72_011085</name>
</gene>
<keyword evidence="1" id="KW-1133">Transmembrane helix</keyword>
<feature type="transmembrane region" description="Helical" evidence="1">
    <location>
        <begin position="313"/>
        <end position="330"/>
    </location>
</feature>
<protein>
    <recommendedName>
        <fullName evidence="4">YfhO family protein</fullName>
    </recommendedName>
</protein>